<dbReference type="InterPro" id="IPR041569">
    <property type="entry name" value="AAA_lid_3"/>
</dbReference>
<dbReference type="InterPro" id="IPR001487">
    <property type="entry name" value="Bromodomain"/>
</dbReference>
<organism evidence="8 9">
    <name type="scientific">Littorina saxatilis</name>
    <dbReference type="NCBI Taxonomy" id="31220"/>
    <lineage>
        <taxon>Eukaryota</taxon>
        <taxon>Metazoa</taxon>
        <taxon>Spiralia</taxon>
        <taxon>Lophotrochozoa</taxon>
        <taxon>Mollusca</taxon>
        <taxon>Gastropoda</taxon>
        <taxon>Caenogastropoda</taxon>
        <taxon>Littorinimorpha</taxon>
        <taxon>Littorinoidea</taxon>
        <taxon>Littorinidae</taxon>
        <taxon>Littorina</taxon>
    </lineage>
</organism>
<evidence type="ECO:0000256" key="6">
    <source>
        <dbReference type="SAM" id="MobiDB-lite"/>
    </source>
</evidence>
<dbReference type="Proteomes" id="UP001374579">
    <property type="component" value="Unassembled WGS sequence"/>
</dbReference>
<feature type="region of interest" description="Disordered" evidence="6">
    <location>
        <begin position="1479"/>
        <end position="1645"/>
    </location>
</feature>
<dbReference type="PROSITE" id="PS00674">
    <property type="entry name" value="AAA"/>
    <property type="match status" value="1"/>
</dbReference>
<dbReference type="Pfam" id="PF00439">
    <property type="entry name" value="Bromodomain"/>
    <property type="match status" value="1"/>
</dbReference>
<dbReference type="PANTHER" id="PTHR23069:SF0">
    <property type="entry name" value="TAT-BINDING HOMOLOG 7"/>
    <property type="match status" value="1"/>
</dbReference>
<sequence>MVHTRHSGDVEVDSPPRFLSLEDKRSRKSRPLVSDVDEHDSDHSGIVYKDNNHSIFEEKLVESRLRPRTGPGRAYNYVYGDSSEDDLMSRHRRARMLKESPFKVSRRDGRRAVMRGEPEPSSDEEEEPSRGRWRSAKTISVPKIRSREQPQDPHDDTRQDEPDGELEEDEEGDEEDDEDDDANNSALRRSSRLRKRPYRFRGTNKDLNKDGATTASLEREKRRRSDPNNSNEEFDDMYSRVKRPRTRKSDRGRRSASHSDGTNDDEKIDSADGTQQERRSYSLREHKPRTQLYIAPAIEAIKKKPKQPSLFRETPPRRIHKKAGSYRSPAHRRAHFRKRHAFHGSSSSTSSDPSDSGTETSDEQRFSRRKAKSMNKARSRICPLNFTPDMVSSSAVLKDRVRTGASLADVDPMEIDKSVRFDSVGGLQKHITALKEMVVFPLLYPEFYERFKVAPSRGVLFYGPPGTGKTLVARALANECSQGTQKVAFFMRKGADCLSKWVGEAERQLRLLFDKAYEMRPSIIFFDEIDGLAPVRSSRQDQIHSSIVSTLLALMDGIDSRGEIVVIGATNRVDAIDPALRRPGRFDREFHFPLPNLEDRERIFKIHTKNWNPPLRDDFIAEMAEKCSGYCGADIKSLVTEATHNALRRHYPQIYTTSDKLQLDISSITLTARDFAQGMTNIVPASQRAVPNPALALEASVRPLLSRALTKLQDALCGRFPFAKLERQQGGSGEGTAMLDIDLPSDEEENMPSIFLPGVRGNRSFTNLAPSPASFLQFSSGSSSFPVVFRPRMLVSGAQGQGQSVHLAPAALHLMEHLPVHALCSATLFAASAKMPEEACSNVFHEAKRTAPSIIFMPYINELWGVISDSLRVTFMTLIRGMSPSTPILLLATSEGLYSDLDDQLKMLFSFSGGEVVEVDGPNKEERCQFFSDLILHQTVRPPPTHKQAATGTAIPEDFHFFPQESKQHKNKTRMLQSSSVKEVCQASNLGVPCYSQNPRSKQTISTNCSPKVGDIRGSGGEGSLLARAQSVRPQQSKGNLADTKKLQRTTVSVESKVRVIKSCTSRFTAGAIASSSKAKQIVFKMATQTKATAACSLRRKGAAGAAVRRSTRSKQTCRKQQGRGRYSGKKNRNQNYNHSNCGMVRLVTLPPSPVVPMKLYPSLKSPYHKKLHCQEELGVFEEWLLYSASTHWLRSRARRVLEPLAKAADPEPRKLTDREQRKLRAQEEDTLRELRIFLRDILSKLGREKKLSIFTKPVDTEEVPDYTEIIKNPMDLSTMMANIDLHKYNTASAFLDDIFLICSNALEYNPDHGPTDRAIRHRACALRDMAQALLRDELDPEFERLCQEITESRKRRGVDSSQTAPAFYRTRPLGAGFGAGEEPADQPIPEGCRYSRRVRGLEADQTLPLEAVEKTTQVEKTLLKVNKESPEKEGESEDIQGQAALPTEDGQKSDTAEQSLDDSMEMAEAKDVVADISDCKCPSSSTKGPSPVHSGKTSKGSSDSKLSSAAKRASIRKKCPWLATRRRRRFQSTPSNRAYLSPSQSHDRNSQSDGEQDWGDESMDRGHSPTAKPNDVWETGHRSHREYSPVSAANPANVSVAISTRTRSSLDTIPAIQDSSSADCSKPKAAATNSPAGAEDATKPVKAVAARSLDVDLMVVAIDSGLGSESNGDSRDSLDHNNSSSNRAAAQVDGENRVAGEEETGASTSTAGGPSFARTRARTQNPLQLRALAALEEESRVVRVDKERLSRLLETVVERTQGFNVEKLQHMYSILSCSIYSHRRHADKTQLLQEMEDTVQTFC</sequence>
<feature type="compositionally biased region" description="Basic and acidic residues" evidence="6">
    <location>
        <begin position="96"/>
        <end position="118"/>
    </location>
</feature>
<dbReference type="InterPro" id="IPR003960">
    <property type="entry name" value="ATPase_AAA_CS"/>
</dbReference>
<feature type="region of interest" description="Disordered" evidence="6">
    <location>
        <begin position="1"/>
        <end position="46"/>
    </location>
</feature>
<feature type="compositionally biased region" description="Acidic residues" evidence="6">
    <location>
        <begin position="162"/>
        <end position="182"/>
    </location>
</feature>
<dbReference type="InterPro" id="IPR003593">
    <property type="entry name" value="AAA+_ATPase"/>
</dbReference>
<feature type="compositionally biased region" description="Low complexity" evidence="6">
    <location>
        <begin position="1495"/>
        <end position="1513"/>
    </location>
</feature>
<dbReference type="Gene3D" id="3.40.50.300">
    <property type="entry name" value="P-loop containing nucleotide triphosphate hydrolases"/>
    <property type="match status" value="1"/>
</dbReference>
<feature type="compositionally biased region" description="Polar residues" evidence="6">
    <location>
        <begin position="1603"/>
        <end position="1624"/>
    </location>
</feature>
<feature type="compositionally biased region" description="Basic residues" evidence="6">
    <location>
        <begin position="189"/>
        <end position="199"/>
    </location>
</feature>
<accession>A0AAN9G8Z6</accession>
<feature type="region of interest" description="Disordered" evidence="6">
    <location>
        <begin position="66"/>
        <end position="377"/>
    </location>
</feature>
<feature type="compositionally biased region" description="Basic residues" evidence="6">
    <location>
        <begin position="367"/>
        <end position="377"/>
    </location>
</feature>
<feature type="domain" description="Bromo" evidence="7">
    <location>
        <begin position="1247"/>
        <end position="1317"/>
    </location>
</feature>
<dbReference type="PRINTS" id="PR00503">
    <property type="entry name" value="BROMODOMAIN"/>
</dbReference>
<evidence type="ECO:0000313" key="8">
    <source>
        <dbReference type="EMBL" id="KAK7100038.1"/>
    </source>
</evidence>
<feature type="compositionally biased region" description="Basic residues" evidence="6">
    <location>
        <begin position="1514"/>
        <end position="1531"/>
    </location>
</feature>
<dbReference type="GO" id="GO:0042393">
    <property type="term" value="F:histone binding"/>
    <property type="evidence" value="ECO:0007669"/>
    <property type="project" value="TreeGrafter"/>
</dbReference>
<dbReference type="Pfam" id="PF00004">
    <property type="entry name" value="AAA"/>
    <property type="match status" value="1"/>
</dbReference>
<dbReference type="EMBL" id="JBAMIC010000011">
    <property type="protein sequence ID" value="KAK7100038.1"/>
    <property type="molecule type" value="Genomic_DNA"/>
</dbReference>
<feature type="compositionally biased region" description="Basic residues" evidence="6">
    <location>
        <begin position="1110"/>
        <end position="1133"/>
    </location>
</feature>
<keyword evidence="3" id="KW-0067">ATP-binding</keyword>
<evidence type="ECO:0000259" key="7">
    <source>
        <dbReference type="PROSITE" id="PS50014"/>
    </source>
</evidence>
<feature type="compositionally biased region" description="Basic residues" evidence="6">
    <location>
        <begin position="317"/>
        <end position="342"/>
    </location>
</feature>
<keyword evidence="9" id="KW-1185">Reference proteome</keyword>
<dbReference type="Gene3D" id="1.10.8.60">
    <property type="match status" value="1"/>
</dbReference>
<dbReference type="FunFam" id="3.40.50.300:FF:000061">
    <property type="entry name" value="ATPase family, AAA domain-containing 2"/>
    <property type="match status" value="1"/>
</dbReference>
<dbReference type="SMART" id="SM00382">
    <property type="entry name" value="AAA"/>
    <property type="match status" value="1"/>
</dbReference>
<dbReference type="GO" id="GO:0005524">
    <property type="term" value="F:ATP binding"/>
    <property type="evidence" value="ECO:0007669"/>
    <property type="project" value="UniProtKB-KW"/>
</dbReference>
<comment type="similarity">
    <text evidence="1">Belongs to the AAA ATPase family.</text>
</comment>
<dbReference type="GO" id="GO:0045815">
    <property type="term" value="P:transcription initiation-coupled chromatin remodeling"/>
    <property type="evidence" value="ECO:0007669"/>
    <property type="project" value="TreeGrafter"/>
</dbReference>
<comment type="caution">
    <text evidence="8">The sequence shown here is derived from an EMBL/GenBank/DDBJ whole genome shotgun (WGS) entry which is preliminary data.</text>
</comment>
<dbReference type="Gene3D" id="1.20.920.10">
    <property type="entry name" value="Bromodomain-like"/>
    <property type="match status" value="1"/>
</dbReference>
<keyword evidence="4 5" id="KW-0103">Bromodomain</keyword>
<dbReference type="InterPro" id="IPR036427">
    <property type="entry name" value="Bromodomain-like_sf"/>
</dbReference>
<evidence type="ECO:0000256" key="3">
    <source>
        <dbReference type="ARBA" id="ARBA00022840"/>
    </source>
</evidence>
<dbReference type="SUPFAM" id="SSF47370">
    <property type="entry name" value="Bromodomain"/>
    <property type="match status" value="1"/>
</dbReference>
<feature type="compositionally biased region" description="Basic and acidic residues" evidence="6">
    <location>
        <begin position="264"/>
        <end position="285"/>
    </location>
</feature>
<dbReference type="InterPro" id="IPR045199">
    <property type="entry name" value="ATAD2-like"/>
</dbReference>
<feature type="compositionally biased region" description="Low complexity" evidence="6">
    <location>
        <begin position="343"/>
        <end position="359"/>
    </location>
</feature>
<evidence type="ECO:0000256" key="4">
    <source>
        <dbReference type="ARBA" id="ARBA00023117"/>
    </source>
</evidence>
<feature type="compositionally biased region" description="Basic and acidic residues" evidence="6">
    <location>
        <begin position="145"/>
        <end position="161"/>
    </location>
</feature>
<dbReference type="Pfam" id="PF17862">
    <property type="entry name" value="AAA_lid_3"/>
    <property type="match status" value="1"/>
</dbReference>
<dbReference type="GO" id="GO:0005634">
    <property type="term" value="C:nucleus"/>
    <property type="evidence" value="ECO:0007669"/>
    <property type="project" value="TreeGrafter"/>
</dbReference>
<dbReference type="SUPFAM" id="SSF52540">
    <property type="entry name" value="P-loop containing nucleoside triphosphate hydrolases"/>
    <property type="match status" value="2"/>
</dbReference>
<dbReference type="CDD" id="cd05528">
    <property type="entry name" value="Bromo_AAA"/>
    <property type="match status" value="1"/>
</dbReference>
<feature type="region of interest" description="Disordered" evidence="6">
    <location>
        <begin position="1426"/>
        <end position="1462"/>
    </location>
</feature>
<evidence type="ECO:0000256" key="2">
    <source>
        <dbReference type="ARBA" id="ARBA00022741"/>
    </source>
</evidence>
<feature type="compositionally biased region" description="Basic and acidic residues" evidence="6">
    <location>
        <begin position="1579"/>
        <end position="1588"/>
    </location>
</feature>
<dbReference type="SMART" id="SM00297">
    <property type="entry name" value="BROMO"/>
    <property type="match status" value="1"/>
</dbReference>
<feature type="compositionally biased region" description="Polar residues" evidence="6">
    <location>
        <begin position="1532"/>
        <end position="1545"/>
    </location>
</feature>
<feature type="compositionally biased region" description="Basic and acidic residues" evidence="6">
    <location>
        <begin position="217"/>
        <end position="226"/>
    </location>
</feature>
<dbReference type="InterPro" id="IPR027417">
    <property type="entry name" value="P-loop_NTPase"/>
</dbReference>
<reference evidence="8 9" key="1">
    <citation type="submission" date="2024-02" db="EMBL/GenBank/DDBJ databases">
        <title>Chromosome-scale genome assembly of the rough periwinkle Littorina saxatilis.</title>
        <authorList>
            <person name="De Jode A."/>
            <person name="Faria R."/>
            <person name="Formenti G."/>
            <person name="Sims Y."/>
            <person name="Smith T.P."/>
            <person name="Tracey A."/>
            <person name="Wood J.M.D."/>
            <person name="Zagrodzka Z.B."/>
            <person name="Johannesson K."/>
            <person name="Butlin R.K."/>
            <person name="Leder E.H."/>
        </authorList>
    </citation>
    <scope>NUCLEOTIDE SEQUENCE [LARGE SCALE GENOMIC DNA]</scope>
    <source>
        <strain evidence="8">Snail1</strain>
        <tissue evidence="8">Muscle</tissue>
    </source>
</reference>
<dbReference type="PROSITE" id="PS50014">
    <property type="entry name" value="BROMODOMAIN_2"/>
    <property type="match status" value="1"/>
</dbReference>
<dbReference type="InterPro" id="IPR003959">
    <property type="entry name" value="ATPase_AAA_core"/>
</dbReference>
<dbReference type="GO" id="GO:0003682">
    <property type="term" value="F:chromatin binding"/>
    <property type="evidence" value="ECO:0007669"/>
    <property type="project" value="TreeGrafter"/>
</dbReference>
<evidence type="ECO:0000313" key="9">
    <source>
        <dbReference type="Proteomes" id="UP001374579"/>
    </source>
</evidence>
<feature type="region of interest" description="Disordered" evidence="6">
    <location>
        <begin position="1103"/>
        <end position="1138"/>
    </location>
</feature>
<dbReference type="GO" id="GO:0006334">
    <property type="term" value="P:nucleosome assembly"/>
    <property type="evidence" value="ECO:0007669"/>
    <property type="project" value="TreeGrafter"/>
</dbReference>
<feature type="region of interest" description="Disordered" evidence="6">
    <location>
        <begin position="1666"/>
        <end position="1724"/>
    </location>
</feature>
<dbReference type="PANTHER" id="PTHR23069">
    <property type="entry name" value="AAA DOMAIN-CONTAINING"/>
    <property type="match status" value="1"/>
</dbReference>
<dbReference type="GO" id="GO:0006337">
    <property type="term" value="P:nucleosome disassembly"/>
    <property type="evidence" value="ECO:0007669"/>
    <property type="project" value="TreeGrafter"/>
</dbReference>
<evidence type="ECO:0000256" key="5">
    <source>
        <dbReference type="PROSITE-ProRule" id="PRU00035"/>
    </source>
</evidence>
<feature type="compositionally biased region" description="Low complexity" evidence="6">
    <location>
        <begin position="1589"/>
        <end position="1602"/>
    </location>
</feature>
<keyword evidence="2" id="KW-0547">Nucleotide-binding</keyword>
<gene>
    <name evidence="8" type="ORF">V1264_023048</name>
</gene>
<protein>
    <recommendedName>
        <fullName evidence="7">Bromo domain-containing protein</fullName>
    </recommendedName>
</protein>
<evidence type="ECO:0000256" key="1">
    <source>
        <dbReference type="ARBA" id="ARBA00006914"/>
    </source>
</evidence>
<name>A0AAN9G8Z6_9CAEN</name>
<dbReference type="FunFam" id="1.10.8.60:FF:000016">
    <property type="entry name" value="ATPase family AAA domain-containing protein 2B"/>
    <property type="match status" value="1"/>
</dbReference>
<proteinExistence type="inferred from homology"/>
<dbReference type="GO" id="GO:0016887">
    <property type="term" value="F:ATP hydrolysis activity"/>
    <property type="evidence" value="ECO:0007669"/>
    <property type="project" value="InterPro"/>
</dbReference>